<comment type="subcellular location">
    <subcellularLocation>
        <location evidence="1">Nucleus</location>
    </subcellularLocation>
</comment>
<dbReference type="GO" id="GO:0005634">
    <property type="term" value="C:nucleus"/>
    <property type="evidence" value="ECO:0007669"/>
    <property type="project" value="UniProtKB-SubCell"/>
</dbReference>
<evidence type="ECO:0000256" key="3">
    <source>
        <dbReference type="ARBA" id="ARBA00022552"/>
    </source>
</evidence>
<evidence type="ECO:0000313" key="5">
    <source>
        <dbReference type="EMBL" id="KAA8902341.1"/>
    </source>
</evidence>
<evidence type="ECO:0000256" key="4">
    <source>
        <dbReference type="ARBA" id="ARBA00023242"/>
    </source>
</evidence>
<evidence type="ECO:0000256" key="1">
    <source>
        <dbReference type="ARBA" id="ARBA00004123"/>
    </source>
</evidence>
<keyword evidence="4" id="KW-0539">Nucleus</keyword>
<keyword evidence="6" id="KW-1185">Reference proteome</keyword>
<dbReference type="InterPro" id="IPR010301">
    <property type="entry name" value="RRP1"/>
</dbReference>
<protein>
    <recommendedName>
        <fullName evidence="7">Ribosomal RNA-processing protein 1</fullName>
    </recommendedName>
</protein>
<proteinExistence type="inferred from homology"/>
<evidence type="ECO:0008006" key="7">
    <source>
        <dbReference type="Google" id="ProtNLM"/>
    </source>
</evidence>
<dbReference type="EMBL" id="SWFT01000090">
    <property type="protein sequence ID" value="KAA8902341.1"/>
    <property type="molecule type" value="Genomic_DNA"/>
</dbReference>
<dbReference type="AlphaFoldDB" id="A0A642UNK3"/>
<dbReference type="PANTHER" id="PTHR13026:SF0">
    <property type="entry name" value="RIBOSOMAL RNA PROCESSING 1B"/>
    <property type="match status" value="1"/>
</dbReference>
<dbReference type="RefSeq" id="XP_034012326.1">
    <property type="nucleotide sequence ID" value="XM_034155485.1"/>
</dbReference>
<comment type="similarity">
    <text evidence="2">Belongs to the RRP1 family.</text>
</comment>
<gene>
    <name evidence="5" type="ORF">DIURU_002795</name>
</gene>
<comment type="caution">
    <text evidence="5">The sequence shown here is derived from an EMBL/GenBank/DDBJ whole genome shotgun (WGS) entry which is preliminary data.</text>
</comment>
<reference evidence="5 6" key="1">
    <citation type="submission" date="2019-07" db="EMBL/GenBank/DDBJ databases">
        <title>Genome assembly of two rare yeast pathogens: Diutina rugosa and Trichomonascus ciferrii.</title>
        <authorList>
            <person name="Mixao V."/>
            <person name="Saus E."/>
            <person name="Hansen A."/>
            <person name="Lass-Flor C."/>
            <person name="Gabaldon T."/>
        </authorList>
    </citation>
    <scope>NUCLEOTIDE SEQUENCE [LARGE SCALE GENOMIC DNA]</scope>
    <source>
        <strain evidence="5 6">CBS 613</strain>
    </source>
</reference>
<keyword evidence="3" id="KW-0698">rRNA processing</keyword>
<dbReference type="GeneID" id="54781446"/>
<dbReference type="PANTHER" id="PTHR13026">
    <property type="entry name" value="NNP-1 PROTEIN NOVEL NUCLEAR PROTEIN 1 NOP52"/>
    <property type="match status" value="1"/>
</dbReference>
<dbReference type="GO" id="GO:0030688">
    <property type="term" value="C:preribosome, small subunit precursor"/>
    <property type="evidence" value="ECO:0007669"/>
    <property type="project" value="InterPro"/>
</dbReference>
<dbReference type="Proteomes" id="UP000449547">
    <property type="component" value="Unassembled WGS sequence"/>
</dbReference>
<dbReference type="VEuPathDB" id="FungiDB:DIURU_002795"/>
<dbReference type="Pfam" id="PF05997">
    <property type="entry name" value="Nop52"/>
    <property type="match status" value="1"/>
</dbReference>
<evidence type="ECO:0000313" key="6">
    <source>
        <dbReference type="Proteomes" id="UP000449547"/>
    </source>
</evidence>
<dbReference type="OrthoDB" id="2019504at2759"/>
<evidence type="ECO:0000256" key="2">
    <source>
        <dbReference type="ARBA" id="ARBA00006374"/>
    </source>
</evidence>
<dbReference type="OMA" id="AMWFSDR"/>
<organism evidence="5 6">
    <name type="scientific">Diutina rugosa</name>
    <name type="common">Yeast</name>
    <name type="synonym">Candida rugosa</name>
    <dbReference type="NCBI Taxonomy" id="5481"/>
    <lineage>
        <taxon>Eukaryota</taxon>
        <taxon>Fungi</taxon>
        <taxon>Dikarya</taxon>
        <taxon>Ascomycota</taxon>
        <taxon>Saccharomycotina</taxon>
        <taxon>Pichiomycetes</taxon>
        <taxon>Debaryomycetaceae</taxon>
        <taxon>Diutina</taxon>
    </lineage>
</organism>
<dbReference type="GO" id="GO:0006364">
    <property type="term" value="P:rRNA processing"/>
    <property type="evidence" value="ECO:0007669"/>
    <property type="project" value="UniProtKB-KW"/>
</dbReference>
<name>A0A642UNK3_DIURU</name>
<accession>A0A642UNK3</accession>
<sequence length="256" mass="29924">MSSTAFVKRLASNDDKVRDQALESLRRFLGAKNSTKLSLLDHDKLWRGLFFAMWYCDKPIPQQNLAEDLGQLFSKVVFKSSVVPFYHAFWDIMIKEWPQVDKWRVDKFLLLIRRVVRHMFKFLSSQNWDSSLIDSYLETIQDTVLSGSDKVPSALPYHVIDLYLDELERVMFDINGEEEEVNDEVELSNEEKQAIVAKVPVDTLISPFKRLSTDAKMKTLRERSLEVVQDERLVEWGLREAKHEDSNSDDEWQGFA</sequence>